<evidence type="ECO:0000313" key="1">
    <source>
        <dbReference type="EMBL" id="AKD05209.1"/>
    </source>
</evidence>
<protein>
    <submittedName>
        <fullName evidence="1">Uncharacterized protein</fullName>
    </submittedName>
</protein>
<sequence length="166" mass="19318">MSPEEAAAEQEDISFKKITFSVQPGWSREKYAKDVEITPDSILYYRLRERHSETVVENYKVKLDSVGMERVYGFLDSTDFNGLKDYYYDSEDAAFFSLQFVFLNGEVKMKGTLPDDYWKKVYKLLMLIDKQNLTKSENRHFSTTEDVLLPPPPAPISVPYDSLNKK</sequence>
<dbReference type="AlphaFoldDB" id="A0A0E3ZH02"/>
<dbReference type="EMBL" id="CP009621">
    <property type="protein sequence ID" value="AKD05209.1"/>
    <property type="molecule type" value="Genomic_DNA"/>
</dbReference>
<organism evidence="1 2">
    <name type="scientific">Pontibacter korlensis</name>
    <dbReference type="NCBI Taxonomy" id="400092"/>
    <lineage>
        <taxon>Bacteria</taxon>
        <taxon>Pseudomonadati</taxon>
        <taxon>Bacteroidota</taxon>
        <taxon>Cytophagia</taxon>
        <taxon>Cytophagales</taxon>
        <taxon>Hymenobacteraceae</taxon>
        <taxon>Pontibacter</taxon>
    </lineage>
</organism>
<dbReference type="KEGG" id="pko:PKOR_21725"/>
<gene>
    <name evidence="1" type="ORF">PKOR_21725</name>
</gene>
<dbReference type="HOGENOM" id="CLU_1601181_0_0_10"/>
<dbReference type="PATRIC" id="fig|400092.3.peg.4778"/>
<name>A0A0E3ZH02_9BACT</name>
<reference evidence="1 2" key="1">
    <citation type="journal article" date="2015" name="Sci. Rep.">
        <title>Unraveling adaptation of Pontibacter korlensis to radiation and infertility in desert through complete genome and comparative transcriptomic analysis.</title>
        <authorList>
            <person name="Dai J."/>
            <person name="Dai W."/>
            <person name="Qiu C."/>
            <person name="Yang Z."/>
            <person name="Zhang Y."/>
            <person name="Zhou M."/>
            <person name="Zhang L."/>
            <person name="Fang C."/>
            <person name="Gao Q."/>
            <person name="Yang Q."/>
            <person name="Li X."/>
            <person name="Wang Z."/>
            <person name="Wang Z."/>
            <person name="Jia Z."/>
            <person name="Chen X."/>
        </authorList>
    </citation>
    <scope>NUCLEOTIDE SEQUENCE [LARGE SCALE GENOMIC DNA]</scope>
    <source>
        <strain evidence="1 2">X14-1T</strain>
    </source>
</reference>
<keyword evidence="2" id="KW-1185">Reference proteome</keyword>
<dbReference type="Proteomes" id="UP000033109">
    <property type="component" value="Chromosome"/>
</dbReference>
<accession>A0A0E3ZH02</accession>
<proteinExistence type="predicted"/>
<evidence type="ECO:0000313" key="2">
    <source>
        <dbReference type="Proteomes" id="UP000033109"/>
    </source>
</evidence>